<dbReference type="InterPro" id="IPR001387">
    <property type="entry name" value="Cro/C1-type_HTH"/>
</dbReference>
<evidence type="ECO:0000256" key="1">
    <source>
        <dbReference type="ARBA" id="ARBA00023125"/>
    </source>
</evidence>
<gene>
    <name evidence="3" type="ORF">AAA083_13845</name>
</gene>
<dbReference type="RefSeq" id="WP_102373773.1">
    <property type="nucleotide sequence ID" value="NZ_JBBNOP010000015.1"/>
</dbReference>
<dbReference type="CDD" id="cd00093">
    <property type="entry name" value="HTH_XRE"/>
    <property type="match status" value="1"/>
</dbReference>
<name>A0ABV1JG44_9ACTN</name>
<organism evidence="3 4">
    <name type="scientific">Raoultibacter massiliensis</name>
    <dbReference type="NCBI Taxonomy" id="1852371"/>
    <lineage>
        <taxon>Bacteria</taxon>
        <taxon>Bacillati</taxon>
        <taxon>Actinomycetota</taxon>
        <taxon>Coriobacteriia</taxon>
        <taxon>Eggerthellales</taxon>
        <taxon>Eggerthellaceae</taxon>
        <taxon>Raoultibacter</taxon>
    </lineage>
</organism>
<evidence type="ECO:0000259" key="2">
    <source>
        <dbReference type="PROSITE" id="PS50943"/>
    </source>
</evidence>
<evidence type="ECO:0000313" key="4">
    <source>
        <dbReference type="Proteomes" id="UP001487305"/>
    </source>
</evidence>
<dbReference type="SUPFAM" id="SSF47413">
    <property type="entry name" value="lambda repressor-like DNA-binding domains"/>
    <property type="match status" value="1"/>
</dbReference>
<reference evidence="3 4" key="1">
    <citation type="submission" date="2024-04" db="EMBL/GenBank/DDBJ databases">
        <title>Human intestinal bacterial collection.</title>
        <authorList>
            <person name="Pauvert C."/>
            <person name="Hitch T.C.A."/>
            <person name="Clavel T."/>
        </authorList>
    </citation>
    <scope>NUCLEOTIDE SEQUENCE [LARGE SCALE GENOMIC DNA]</scope>
    <source>
        <strain evidence="3 4">CLA-KB-H42</strain>
    </source>
</reference>
<dbReference type="Pfam" id="PF01381">
    <property type="entry name" value="HTH_3"/>
    <property type="match status" value="1"/>
</dbReference>
<evidence type="ECO:0000313" key="3">
    <source>
        <dbReference type="EMBL" id="MEQ3364061.1"/>
    </source>
</evidence>
<dbReference type="NCBIfam" id="TIGR02607">
    <property type="entry name" value="antidote_HigA"/>
    <property type="match status" value="1"/>
</dbReference>
<dbReference type="PANTHER" id="PTHR36924:SF1">
    <property type="entry name" value="ANTITOXIN HIGA-1"/>
    <property type="match status" value="1"/>
</dbReference>
<dbReference type="Proteomes" id="UP001487305">
    <property type="component" value="Unassembled WGS sequence"/>
</dbReference>
<sequence length="107" mass="12103">MNAKEMLLIARRPTHPGEMLREEFMPDFGLSVAALAKRLAVSRQSVNELVHERRAVSADMALRLARVFGTTPQYWSNMQRNVDLWDSLELHSEEIEALEPLSGVAAQ</sequence>
<accession>A0ABV1JG44</accession>
<dbReference type="SMART" id="SM00530">
    <property type="entry name" value="HTH_XRE"/>
    <property type="match status" value="1"/>
</dbReference>
<comment type="caution">
    <text evidence="3">The sequence shown here is derived from an EMBL/GenBank/DDBJ whole genome shotgun (WGS) entry which is preliminary data.</text>
</comment>
<dbReference type="InterPro" id="IPR013430">
    <property type="entry name" value="Toxin_antidote_HigA"/>
</dbReference>
<keyword evidence="4" id="KW-1185">Reference proteome</keyword>
<dbReference type="Gene3D" id="1.10.260.40">
    <property type="entry name" value="lambda repressor-like DNA-binding domains"/>
    <property type="match status" value="1"/>
</dbReference>
<proteinExistence type="predicted"/>
<dbReference type="InterPro" id="IPR010982">
    <property type="entry name" value="Lambda_DNA-bd_dom_sf"/>
</dbReference>
<dbReference type="PANTHER" id="PTHR36924">
    <property type="entry name" value="ANTITOXIN HIGA-1"/>
    <property type="match status" value="1"/>
</dbReference>
<dbReference type="PROSITE" id="PS50943">
    <property type="entry name" value="HTH_CROC1"/>
    <property type="match status" value="1"/>
</dbReference>
<feature type="domain" description="HTH cro/C1-type" evidence="2">
    <location>
        <begin position="29"/>
        <end position="75"/>
    </location>
</feature>
<protein>
    <submittedName>
        <fullName evidence="3">HigA family addiction module antitoxin</fullName>
    </submittedName>
</protein>
<dbReference type="EMBL" id="JBBNOP010000015">
    <property type="protein sequence ID" value="MEQ3364061.1"/>
    <property type="molecule type" value="Genomic_DNA"/>
</dbReference>
<keyword evidence="1" id="KW-0238">DNA-binding</keyword>